<dbReference type="CDD" id="cd24152">
    <property type="entry name" value="ASKHA_NBD_ROK-like"/>
    <property type="match status" value="1"/>
</dbReference>
<dbReference type="PANTHER" id="PTHR18964:SF170">
    <property type="entry name" value="SUGAR KINASE"/>
    <property type="match status" value="1"/>
</dbReference>
<evidence type="ECO:0000313" key="4">
    <source>
        <dbReference type="Proteomes" id="UP000487649"/>
    </source>
</evidence>
<dbReference type="InterPro" id="IPR000600">
    <property type="entry name" value="ROK"/>
</dbReference>
<accession>A0A6I3N8Q4</accession>
<name>A0A6I3N8Q4_9FIRM</name>
<evidence type="ECO:0000313" key="3">
    <source>
        <dbReference type="EMBL" id="MTL93146.1"/>
    </source>
</evidence>
<dbReference type="EMBL" id="WMQE01000002">
    <property type="protein sequence ID" value="MTK20095.1"/>
    <property type="molecule type" value="Genomic_DNA"/>
</dbReference>
<reference evidence="3 4" key="1">
    <citation type="journal article" date="2019" name="Nat. Med.">
        <title>A library of human gut bacterial isolates paired with longitudinal multiomics data enables mechanistic microbiome research.</title>
        <authorList>
            <person name="Poyet M."/>
            <person name="Groussin M."/>
            <person name="Gibbons S.M."/>
            <person name="Avila-Pacheco J."/>
            <person name="Jiang X."/>
            <person name="Kearney S.M."/>
            <person name="Perrotta A.R."/>
            <person name="Berdy B."/>
            <person name="Zhao S."/>
            <person name="Lieberman T.D."/>
            <person name="Swanson P.K."/>
            <person name="Smith M."/>
            <person name="Roesemann S."/>
            <person name="Alexander J.E."/>
            <person name="Rich S.A."/>
            <person name="Livny J."/>
            <person name="Vlamakis H."/>
            <person name="Clish C."/>
            <person name="Bullock K."/>
            <person name="Deik A."/>
            <person name="Scott J."/>
            <person name="Pierce K.A."/>
            <person name="Xavier R.J."/>
            <person name="Alm E.J."/>
        </authorList>
    </citation>
    <scope>NUCLEOTIDE SEQUENCE</scope>
    <source>
        <strain evidence="3">BIOML-A179</strain>
        <strain evidence="2 4">BIOML-A198</strain>
    </source>
</reference>
<dbReference type="Pfam" id="PF00480">
    <property type="entry name" value="ROK"/>
    <property type="match status" value="1"/>
</dbReference>
<dbReference type="PANTHER" id="PTHR18964">
    <property type="entry name" value="ROK (REPRESSOR, ORF, KINASE) FAMILY"/>
    <property type="match status" value="1"/>
</dbReference>
<dbReference type="SUPFAM" id="SSF53067">
    <property type="entry name" value="Actin-like ATPase domain"/>
    <property type="match status" value="1"/>
</dbReference>
<dbReference type="RefSeq" id="WP_006784844.1">
    <property type="nucleotide sequence ID" value="NZ_CP053187.1"/>
</dbReference>
<gene>
    <name evidence="3" type="ORF">GMA64_01250</name>
    <name evidence="2" type="ORF">GMA92_01420</name>
</gene>
<comment type="caution">
    <text evidence="3">The sequence shown here is derived from an EMBL/GenBank/DDBJ whole genome shotgun (WGS) entry which is preliminary data.</text>
</comment>
<dbReference type="AlphaFoldDB" id="A0A6I3N8Q4"/>
<organism evidence="3">
    <name type="scientific">Turicibacter sanguinis</name>
    <dbReference type="NCBI Taxonomy" id="154288"/>
    <lineage>
        <taxon>Bacteria</taxon>
        <taxon>Bacillati</taxon>
        <taxon>Bacillota</taxon>
        <taxon>Erysipelotrichia</taxon>
        <taxon>Erysipelotrichales</taxon>
        <taxon>Turicibacteraceae</taxon>
        <taxon>Turicibacter</taxon>
    </lineage>
</organism>
<comment type="similarity">
    <text evidence="1">Belongs to the ROK (NagC/XylR) family.</text>
</comment>
<dbReference type="Proteomes" id="UP000487649">
    <property type="component" value="Unassembled WGS sequence"/>
</dbReference>
<sequence length="298" mass="32208">MKNYLVLDIGGSSIKYALMNEVAEFLDKGSVKTPLDCIESLVETIGQIYDAFQSDIEGIAISMPGVLDSATGYAYSGGWLEYNSGQNIIDVLKKRCNTVITIENDAKCAASAELGFGSLKGCKDAVVIVLGTGVGGGVIIDGKVHKGRHSFAGEFSFMRMNCNQIDVKNHVWGFKNGAPALAEKVANIKGLPVEEVNGLFIFELANSGDEQVLTILDEFTKWVAMQIIDIQCVIDPELVAIGGGISAQPLLIELIQKHLDAMQENFGFYKPSVKVVPCEFRNDANLIGALYAFLSKEL</sequence>
<proteinExistence type="inferred from homology"/>
<dbReference type="Gene3D" id="3.30.420.40">
    <property type="match status" value="2"/>
</dbReference>
<dbReference type="EMBL" id="WMQV01000002">
    <property type="protein sequence ID" value="MTL93146.1"/>
    <property type="molecule type" value="Genomic_DNA"/>
</dbReference>
<evidence type="ECO:0000313" key="2">
    <source>
        <dbReference type="EMBL" id="MTK20095.1"/>
    </source>
</evidence>
<dbReference type="InterPro" id="IPR043129">
    <property type="entry name" value="ATPase_NBD"/>
</dbReference>
<dbReference type="GeneID" id="60058699"/>
<protein>
    <submittedName>
        <fullName evidence="3">ROK family protein</fullName>
    </submittedName>
</protein>
<evidence type="ECO:0000256" key="1">
    <source>
        <dbReference type="ARBA" id="ARBA00006479"/>
    </source>
</evidence>